<evidence type="ECO:0000313" key="11">
    <source>
        <dbReference type="EMBL" id="THY34443.1"/>
    </source>
</evidence>
<organism evidence="9 13">
    <name type="scientific">Aureobasidium pullulans</name>
    <name type="common">Black yeast</name>
    <name type="synonym">Pullularia pullulans</name>
    <dbReference type="NCBI Taxonomy" id="5580"/>
    <lineage>
        <taxon>Eukaryota</taxon>
        <taxon>Fungi</taxon>
        <taxon>Dikarya</taxon>
        <taxon>Ascomycota</taxon>
        <taxon>Pezizomycotina</taxon>
        <taxon>Dothideomycetes</taxon>
        <taxon>Dothideomycetidae</taxon>
        <taxon>Dothideales</taxon>
        <taxon>Saccotheciaceae</taxon>
        <taxon>Aureobasidium</taxon>
    </lineage>
</organism>
<dbReference type="PROSITE" id="PS50195">
    <property type="entry name" value="PX"/>
    <property type="match status" value="1"/>
</dbReference>
<evidence type="ECO:0000313" key="17">
    <source>
        <dbReference type="Proteomes" id="UP000310121"/>
    </source>
</evidence>
<dbReference type="Gene3D" id="3.30.1520.10">
    <property type="entry name" value="Phox-like domain"/>
    <property type="match status" value="1"/>
</dbReference>
<feature type="region of interest" description="Disordered" evidence="5">
    <location>
        <begin position="270"/>
        <end position="300"/>
    </location>
</feature>
<dbReference type="GO" id="GO:0016192">
    <property type="term" value="P:vesicle-mediated transport"/>
    <property type="evidence" value="ECO:0007669"/>
    <property type="project" value="UniProtKB-ARBA"/>
</dbReference>
<dbReference type="GO" id="GO:0000329">
    <property type="term" value="C:fungal-type vacuole membrane"/>
    <property type="evidence" value="ECO:0007669"/>
    <property type="project" value="UniProtKB-ARBA"/>
</dbReference>
<accession>A0A4S9AP69</accession>
<dbReference type="PANTHER" id="PTHR22775:SF3">
    <property type="entry name" value="SORTING NEXIN-13"/>
    <property type="match status" value="1"/>
</dbReference>
<dbReference type="EMBL" id="QZAR01000484">
    <property type="protein sequence ID" value="THW81519.1"/>
    <property type="molecule type" value="Genomic_DNA"/>
</dbReference>
<comment type="function">
    <text evidence="4">Essential for proper morphogenesis of the vacuole. May exist as structural reinforcement on the surface of the vacuolar membrane and be required for maintenance against rupture by osmotic pressure.</text>
</comment>
<keyword evidence="2" id="KW-0926">Vacuole</keyword>
<dbReference type="SMART" id="SM00312">
    <property type="entry name" value="PX"/>
    <property type="match status" value="1"/>
</dbReference>
<evidence type="ECO:0000313" key="12">
    <source>
        <dbReference type="EMBL" id="THZ14355.1"/>
    </source>
</evidence>
<evidence type="ECO:0000313" key="15">
    <source>
        <dbReference type="Proteomes" id="UP000306584"/>
    </source>
</evidence>
<dbReference type="AlphaFoldDB" id="A0A4S9AP69"/>
<dbReference type="Pfam" id="PF00787">
    <property type="entry name" value="PX"/>
    <property type="match status" value="1"/>
</dbReference>
<dbReference type="CDD" id="cd15858">
    <property type="entry name" value="SNARE_VAM7"/>
    <property type="match status" value="1"/>
</dbReference>
<evidence type="ECO:0000256" key="1">
    <source>
        <dbReference type="ARBA" id="ARBA00004116"/>
    </source>
</evidence>
<feature type="domain" description="PX" evidence="7">
    <location>
        <begin position="11"/>
        <end position="126"/>
    </location>
</feature>
<evidence type="ECO:0000313" key="13">
    <source>
        <dbReference type="Proteomes" id="UP000304928"/>
    </source>
</evidence>
<evidence type="ECO:0000256" key="5">
    <source>
        <dbReference type="SAM" id="MobiDB-lite"/>
    </source>
</evidence>
<dbReference type="EMBL" id="QZBD01000038">
    <property type="protein sequence ID" value="THY34443.1"/>
    <property type="molecule type" value="Genomic_DNA"/>
</dbReference>
<evidence type="ECO:0000313" key="10">
    <source>
        <dbReference type="EMBL" id="THX36548.1"/>
    </source>
</evidence>
<dbReference type="Proteomes" id="UP000310121">
    <property type="component" value="Unassembled WGS sequence"/>
</dbReference>
<dbReference type="GO" id="GO:0007034">
    <property type="term" value="P:vacuolar transport"/>
    <property type="evidence" value="ECO:0007669"/>
    <property type="project" value="UniProtKB-ARBA"/>
</dbReference>
<dbReference type="EMBL" id="QZAV01000164">
    <property type="protein sequence ID" value="THX36548.1"/>
    <property type="molecule type" value="Genomic_DNA"/>
</dbReference>
<name>A0A4S9AP69_AURPU</name>
<dbReference type="Proteomes" id="UP000304951">
    <property type="component" value="Unassembled WGS sequence"/>
</dbReference>
<sequence>MAPRPLYTMAPALQISIPTTSTGEEGGKAYTRYHIQLALPIRTHETLKRYSDFTTLHDNLVSQTGAAPPVSLPPKSWLRRTVDNPTLTEQRRRGLEAYVRAIVDAQDARWRSSTVWRHFLSLPQDDKASRLQQQNDSVTDPSAWLDLHRDVKNQLHTARQLLKKRDAAATAQEQHAISADAKANLVRAATGLARLDDALTKLSKKPKDSSDDDGGWDQSSLGERELRRRGDMLASARAETETLESTLKSLVVKPQGSMLSASTFAASASETDKRALWGDTPTATARSSRRVLGGPAQETDRTRELDNQGVLQLQKQVMGEQEQDVLEIGKAVTRMKEMGIMINEELVVQNEMLSMMDQDVDRVQGKIDVAKKRIKKIH</sequence>
<evidence type="ECO:0000256" key="4">
    <source>
        <dbReference type="ARBA" id="ARBA00054927"/>
    </source>
</evidence>
<evidence type="ECO:0000313" key="8">
    <source>
        <dbReference type="EMBL" id="THV66152.1"/>
    </source>
</evidence>
<dbReference type="Proteomes" id="UP000306584">
    <property type="component" value="Unassembled WGS sequence"/>
</dbReference>
<dbReference type="InterPro" id="IPR000727">
    <property type="entry name" value="T_SNARE_dom"/>
</dbReference>
<evidence type="ECO:0000256" key="3">
    <source>
        <dbReference type="ARBA" id="ARBA00023054"/>
    </source>
</evidence>
<dbReference type="GO" id="GO:0097576">
    <property type="term" value="P:vacuole fusion"/>
    <property type="evidence" value="ECO:0007669"/>
    <property type="project" value="UniProtKB-ARBA"/>
</dbReference>
<dbReference type="SUPFAM" id="SSF64268">
    <property type="entry name" value="PX domain"/>
    <property type="match status" value="1"/>
</dbReference>
<feature type="domain" description="T-SNARE coiled-coil homology" evidence="6">
    <location>
        <begin position="315"/>
        <end position="377"/>
    </location>
</feature>
<dbReference type="PROSITE" id="PS50192">
    <property type="entry name" value="T_SNARE"/>
    <property type="match status" value="1"/>
</dbReference>
<evidence type="ECO:0000259" key="7">
    <source>
        <dbReference type="PROSITE" id="PS50195"/>
    </source>
</evidence>
<dbReference type="InterPro" id="IPR036871">
    <property type="entry name" value="PX_dom_sf"/>
</dbReference>
<dbReference type="SUPFAM" id="SSF58038">
    <property type="entry name" value="SNARE fusion complex"/>
    <property type="match status" value="1"/>
</dbReference>
<dbReference type="FunFam" id="1.20.5.110:FF:000058">
    <property type="entry name" value="VAM7p Vacuolar SNARE protein"/>
    <property type="match status" value="1"/>
</dbReference>
<evidence type="ECO:0000313" key="14">
    <source>
        <dbReference type="Proteomes" id="UP000304951"/>
    </source>
</evidence>
<keyword evidence="3" id="KW-0175">Coiled coil</keyword>
<feature type="region of interest" description="Disordered" evidence="5">
    <location>
        <begin position="202"/>
        <end position="229"/>
    </location>
</feature>
<dbReference type="InterPro" id="IPR001683">
    <property type="entry name" value="PX_dom"/>
</dbReference>
<dbReference type="EMBL" id="QZBN01001994">
    <property type="protein sequence ID" value="THZ14355.1"/>
    <property type="molecule type" value="Genomic_DNA"/>
</dbReference>
<comment type="caution">
    <text evidence="9">The sequence shown here is derived from an EMBL/GenBank/DDBJ whole genome shotgun (WGS) entry which is preliminary data.</text>
</comment>
<dbReference type="Proteomes" id="UP000304928">
    <property type="component" value="Unassembled WGS sequence"/>
</dbReference>
<dbReference type="PANTHER" id="PTHR22775">
    <property type="entry name" value="SORTING NEXIN"/>
    <property type="match status" value="1"/>
</dbReference>
<dbReference type="Proteomes" id="UP000308953">
    <property type="component" value="Unassembled WGS sequence"/>
</dbReference>
<dbReference type="GO" id="GO:0035091">
    <property type="term" value="F:phosphatidylinositol binding"/>
    <property type="evidence" value="ECO:0007669"/>
    <property type="project" value="InterPro"/>
</dbReference>
<evidence type="ECO:0000256" key="2">
    <source>
        <dbReference type="ARBA" id="ARBA00022554"/>
    </source>
</evidence>
<comment type="subcellular location">
    <subcellularLocation>
        <location evidence="1">Vacuole</location>
    </subcellularLocation>
</comment>
<evidence type="ECO:0000313" key="9">
    <source>
        <dbReference type="EMBL" id="THW81519.1"/>
    </source>
</evidence>
<proteinExistence type="predicted"/>
<dbReference type="CDD" id="cd06897">
    <property type="entry name" value="PX_SNARE"/>
    <property type="match status" value="1"/>
</dbReference>
<protein>
    <submittedName>
        <fullName evidence="9">Phox-like protein</fullName>
    </submittedName>
</protein>
<dbReference type="SMART" id="SM00397">
    <property type="entry name" value="t_SNARE"/>
    <property type="match status" value="1"/>
</dbReference>
<dbReference type="Gene3D" id="1.20.5.110">
    <property type="match status" value="1"/>
</dbReference>
<evidence type="ECO:0000259" key="6">
    <source>
        <dbReference type="PROSITE" id="PS50192"/>
    </source>
</evidence>
<gene>
    <name evidence="12" type="ORF">D6C90_10195</name>
    <name evidence="11" type="ORF">D6D01_01899</name>
    <name evidence="10" type="ORF">D6D10_06557</name>
    <name evidence="9" type="ORF">D6D15_10608</name>
    <name evidence="8" type="ORF">D6D28_08572</name>
</gene>
<dbReference type="EMBL" id="QZAF01000559">
    <property type="protein sequence ID" value="THV66152.1"/>
    <property type="molecule type" value="Genomic_DNA"/>
</dbReference>
<reference evidence="13 14" key="1">
    <citation type="submission" date="2018-10" db="EMBL/GenBank/DDBJ databases">
        <title>Fifty Aureobasidium pullulans genomes reveal a recombining polyextremotolerant generalist.</title>
        <authorList>
            <person name="Gostincar C."/>
            <person name="Turk M."/>
            <person name="Zajc J."/>
            <person name="Gunde-Cimerman N."/>
        </authorList>
    </citation>
    <scope>NUCLEOTIDE SEQUENCE [LARGE SCALE GENOMIC DNA]</scope>
    <source>
        <strain evidence="9 13">EXF-10507</strain>
        <strain evidence="8 14">EXF-11900</strain>
        <strain evidence="12 17">EXF-3844</strain>
        <strain evidence="11 15">EXF-6604</strain>
        <strain evidence="10 16">EXF-9785</strain>
    </source>
</reference>
<evidence type="ECO:0000313" key="16">
    <source>
        <dbReference type="Proteomes" id="UP000308953"/>
    </source>
</evidence>